<protein>
    <recommendedName>
        <fullName evidence="2">YABBY protein C-terminal domain-containing protein</fullName>
    </recommendedName>
</protein>
<reference evidence="3 4" key="1">
    <citation type="submission" date="2024-02" db="EMBL/GenBank/DDBJ databases">
        <authorList>
            <person name="Vignale AGUSTIN F."/>
            <person name="Sosa J E."/>
            <person name="Modenutti C."/>
        </authorList>
    </citation>
    <scope>NUCLEOTIDE SEQUENCE [LARGE SCALE GENOMIC DNA]</scope>
</reference>
<feature type="non-terminal residue" evidence="3">
    <location>
        <position position="81"/>
    </location>
</feature>
<feature type="region of interest" description="Disordered" evidence="1">
    <location>
        <begin position="45"/>
        <end position="81"/>
    </location>
</feature>
<dbReference type="InterPro" id="IPR056775">
    <property type="entry name" value="YABBY_C"/>
</dbReference>
<dbReference type="Proteomes" id="UP001642360">
    <property type="component" value="Unassembled WGS sequence"/>
</dbReference>
<dbReference type="AlphaFoldDB" id="A0ABC8TNE2"/>
<feature type="compositionally biased region" description="Basic and acidic residues" evidence="1">
    <location>
        <begin position="58"/>
        <end position="71"/>
    </location>
</feature>
<dbReference type="EMBL" id="CAUOFW020005614">
    <property type="protein sequence ID" value="CAK9170960.1"/>
    <property type="molecule type" value="Genomic_DNA"/>
</dbReference>
<keyword evidence="4" id="KW-1185">Reference proteome</keyword>
<comment type="caution">
    <text evidence="3">The sequence shown here is derived from an EMBL/GenBank/DDBJ whole genome shotgun (WGS) entry which is preliminary data.</text>
</comment>
<dbReference type="PANTHER" id="PTHR31675:SF6">
    <property type="entry name" value="AXIAL REGULATOR YABBY 5"/>
    <property type="match status" value="1"/>
</dbReference>
<accession>A0ABC8TNE2</accession>
<evidence type="ECO:0000259" key="2">
    <source>
        <dbReference type="Pfam" id="PF04690"/>
    </source>
</evidence>
<evidence type="ECO:0000313" key="3">
    <source>
        <dbReference type="EMBL" id="CAK9170960.1"/>
    </source>
</evidence>
<organism evidence="3 4">
    <name type="scientific">Ilex paraguariensis</name>
    <name type="common">yerba mate</name>
    <dbReference type="NCBI Taxonomy" id="185542"/>
    <lineage>
        <taxon>Eukaryota</taxon>
        <taxon>Viridiplantae</taxon>
        <taxon>Streptophyta</taxon>
        <taxon>Embryophyta</taxon>
        <taxon>Tracheophyta</taxon>
        <taxon>Spermatophyta</taxon>
        <taxon>Magnoliopsida</taxon>
        <taxon>eudicotyledons</taxon>
        <taxon>Gunneridae</taxon>
        <taxon>Pentapetalae</taxon>
        <taxon>asterids</taxon>
        <taxon>campanulids</taxon>
        <taxon>Aquifoliales</taxon>
        <taxon>Aquifoliaceae</taxon>
        <taxon>Ilex</taxon>
    </lineage>
</organism>
<proteinExistence type="predicted"/>
<dbReference type="PANTHER" id="PTHR31675">
    <property type="entry name" value="PROTEIN YABBY 6-RELATED"/>
    <property type="match status" value="1"/>
</dbReference>
<dbReference type="Pfam" id="PF04690">
    <property type="entry name" value="YABBY"/>
    <property type="match status" value="1"/>
</dbReference>
<sequence>MSSSIEVASEQLCYIPCSFCNIVLAAPNYAAPDYRIDMGSSSKCNKKMAMRPPTMNTTEERTVNRPPEKRQRVPSAYNQFI</sequence>
<dbReference type="InterPro" id="IPR006780">
    <property type="entry name" value="YABBY"/>
</dbReference>
<gene>
    <name evidence="3" type="ORF">ILEXP_LOCUS40483</name>
</gene>
<name>A0ABC8TNE2_9AQUA</name>
<feature type="domain" description="YABBY protein C-terminal" evidence="2">
    <location>
        <begin position="58"/>
        <end position="81"/>
    </location>
</feature>
<evidence type="ECO:0000313" key="4">
    <source>
        <dbReference type="Proteomes" id="UP001642360"/>
    </source>
</evidence>
<evidence type="ECO:0000256" key="1">
    <source>
        <dbReference type="SAM" id="MobiDB-lite"/>
    </source>
</evidence>